<gene>
    <name evidence="3" type="ORF">SAMN05444920_12046</name>
</gene>
<evidence type="ECO:0000256" key="2">
    <source>
        <dbReference type="SAM" id="SignalP"/>
    </source>
</evidence>
<dbReference type="Pfam" id="PF03995">
    <property type="entry name" value="Inhibitor_I36"/>
    <property type="match status" value="1"/>
</dbReference>
<organism evidence="3 4">
    <name type="scientific">Nonomuraea solani</name>
    <dbReference type="NCBI Taxonomy" id="1144553"/>
    <lineage>
        <taxon>Bacteria</taxon>
        <taxon>Bacillati</taxon>
        <taxon>Actinomycetota</taxon>
        <taxon>Actinomycetes</taxon>
        <taxon>Streptosporangiales</taxon>
        <taxon>Streptosporangiaceae</taxon>
        <taxon>Nonomuraea</taxon>
    </lineage>
</organism>
<dbReference type="AlphaFoldDB" id="A0A1H6EU87"/>
<keyword evidence="2" id="KW-0732">Signal</keyword>
<dbReference type="EMBL" id="FNVT01000020">
    <property type="protein sequence ID" value="SEH01342.1"/>
    <property type="molecule type" value="Genomic_DNA"/>
</dbReference>
<dbReference type="Proteomes" id="UP000236732">
    <property type="component" value="Unassembled WGS sequence"/>
</dbReference>
<proteinExistence type="predicted"/>
<dbReference type="SUPFAM" id="SSF49695">
    <property type="entry name" value="gamma-Crystallin-like"/>
    <property type="match status" value="1"/>
</dbReference>
<dbReference type="OrthoDB" id="3532825at2"/>
<feature type="region of interest" description="Disordered" evidence="1">
    <location>
        <begin position="106"/>
        <end position="126"/>
    </location>
</feature>
<evidence type="ECO:0000256" key="1">
    <source>
        <dbReference type="SAM" id="MobiDB-lite"/>
    </source>
</evidence>
<name>A0A1H6EU87_9ACTN</name>
<evidence type="ECO:0000313" key="3">
    <source>
        <dbReference type="EMBL" id="SEH01342.1"/>
    </source>
</evidence>
<protein>
    <submittedName>
        <fullName evidence="3">Peptidase inhibitor family I36</fullName>
    </submittedName>
</protein>
<feature type="signal peptide" evidence="2">
    <location>
        <begin position="1"/>
        <end position="28"/>
    </location>
</feature>
<reference evidence="3 4" key="1">
    <citation type="submission" date="2016-10" db="EMBL/GenBank/DDBJ databases">
        <authorList>
            <person name="de Groot N.N."/>
        </authorList>
    </citation>
    <scope>NUCLEOTIDE SEQUENCE [LARGE SCALE GENOMIC DNA]</scope>
    <source>
        <strain evidence="3 4">CGMCC 4.7037</strain>
    </source>
</reference>
<sequence>MKRSMVRRAGVVALALTSLMAVGATAQADAQRLSSCLGSFCLYEHDDFAGAEQEFLFTSNGCANVGSTLNNKASSMRNPSAGRMQLYTSANCAGSYGYAAAPRSVDGDLTNNGFDNQATSVRRVTP</sequence>
<dbReference type="RefSeq" id="WP_160150634.1">
    <property type="nucleotide sequence ID" value="NZ_FNVT01000020.1"/>
</dbReference>
<keyword evidence="4" id="KW-1185">Reference proteome</keyword>
<evidence type="ECO:0000313" key="4">
    <source>
        <dbReference type="Proteomes" id="UP000236732"/>
    </source>
</evidence>
<accession>A0A1H6EU87</accession>
<feature type="compositionally biased region" description="Polar residues" evidence="1">
    <location>
        <begin position="109"/>
        <end position="126"/>
    </location>
</feature>
<feature type="chain" id="PRO_5009297404" evidence="2">
    <location>
        <begin position="29"/>
        <end position="126"/>
    </location>
</feature>
<dbReference type="InterPro" id="IPR011024">
    <property type="entry name" value="G_crystallin-like"/>
</dbReference>
<dbReference type="Gene3D" id="2.60.20.10">
    <property type="entry name" value="Crystallins"/>
    <property type="match status" value="1"/>
</dbReference>